<dbReference type="STRING" id="92947.BVG79_00623"/>
<evidence type="ECO:0000256" key="14">
    <source>
        <dbReference type="PIRSR" id="PIRSR000109-2"/>
    </source>
</evidence>
<organism evidence="17 18">
    <name type="scientific">Ketogulonicigenium robustum</name>
    <dbReference type="NCBI Taxonomy" id="92947"/>
    <lineage>
        <taxon>Bacteria</taxon>
        <taxon>Pseudomonadati</taxon>
        <taxon>Pseudomonadota</taxon>
        <taxon>Alphaproteobacteria</taxon>
        <taxon>Rhodobacterales</taxon>
        <taxon>Roseobacteraceae</taxon>
        <taxon>Ketogulonicigenium</taxon>
    </lineage>
</organism>
<evidence type="ECO:0000256" key="15">
    <source>
        <dbReference type="RuleBase" id="RU000485"/>
    </source>
</evidence>
<keyword evidence="8 12" id="KW-0560">Oxidoreductase</keyword>
<name>A0A1W6NXK1_9RHOB</name>
<feature type="binding site" description="in other chain" evidence="14">
    <location>
        <begin position="133"/>
        <end position="135"/>
    </location>
    <ligand>
        <name>substrate</name>
        <note>ligand shared between dimeric partners</note>
    </ligand>
</feature>
<dbReference type="InterPro" id="IPR013328">
    <property type="entry name" value="6PGD_dom2"/>
</dbReference>
<dbReference type="SUPFAM" id="SSF48179">
    <property type="entry name" value="6-phosphogluconate dehydrogenase C-terminal domain-like"/>
    <property type="match status" value="1"/>
</dbReference>
<feature type="binding site" description="in other chain" evidence="14">
    <location>
        <position position="292"/>
    </location>
    <ligand>
        <name>substrate</name>
        <note>ligand shared between dimeric partners</note>
    </ligand>
</feature>
<feature type="binding site" evidence="14">
    <location>
        <position position="458"/>
    </location>
    <ligand>
        <name>substrate</name>
        <note>ligand shared between dimeric partners</note>
    </ligand>
</feature>
<dbReference type="GO" id="GO:0004616">
    <property type="term" value="F:phosphogluconate dehydrogenase (decarboxylating) activity"/>
    <property type="evidence" value="ECO:0007669"/>
    <property type="project" value="UniProtKB-EC"/>
</dbReference>
<dbReference type="InterPro" id="IPR006183">
    <property type="entry name" value="Pgluconate_DH"/>
</dbReference>
<dbReference type="SMART" id="SM01350">
    <property type="entry name" value="6PGD"/>
    <property type="match status" value="1"/>
</dbReference>
<dbReference type="Pfam" id="PF03446">
    <property type="entry name" value="NAD_binding_2"/>
    <property type="match status" value="1"/>
</dbReference>
<comment type="catalytic activity">
    <reaction evidence="11 12 15">
        <text>6-phospho-D-gluconate + NADP(+) = D-ribulose 5-phosphate + CO2 + NADPH</text>
        <dbReference type="Rhea" id="RHEA:10116"/>
        <dbReference type="ChEBI" id="CHEBI:16526"/>
        <dbReference type="ChEBI" id="CHEBI:57783"/>
        <dbReference type="ChEBI" id="CHEBI:58121"/>
        <dbReference type="ChEBI" id="CHEBI:58349"/>
        <dbReference type="ChEBI" id="CHEBI:58759"/>
        <dbReference type="EC" id="1.1.1.44"/>
    </reaction>
</comment>
<comment type="similarity">
    <text evidence="3 12 15">Belongs to the 6-phosphogluconate dehydrogenase family.</text>
</comment>
<feature type="active site" description="Proton donor" evidence="13">
    <location>
        <position position="194"/>
    </location>
</feature>
<dbReference type="SUPFAM" id="SSF51735">
    <property type="entry name" value="NAD(P)-binding Rossmann-fold domains"/>
    <property type="match status" value="1"/>
</dbReference>
<dbReference type="PIRSF" id="PIRSF000109">
    <property type="entry name" value="6PGD"/>
    <property type="match status" value="1"/>
</dbReference>
<evidence type="ECO:0000256" key="12">
    <source>
        <dbReference type="PIRNR" id="PIRNR000109"/>
    </source>
</evidence>
<feature type="binding site" description="in other chain" evidence="14">
    <location>
        <begin position="190"/>
        <end position="191"/>
    </location>
    <ligand>
        <name>substrate</name>
        <note>ligand shared between dimeric partners</note>
    </ligand>
</feature>
<dbReference type="GO" id="GO:0050661">
    <property type="term" value="F:NADP binding"/>
    <property type="evidence" value="ECO:0007669"/>
    <property type="project" value="InterPro"/>
</dbReference>
<evidence type="ECO:0000256" key="7">
    <source>
        <dbReference type="ARBA" id="ARBA00022857"/>
    </source>
</evidence>
<keyword evidence="7 12" id="KW-0521">NADP</keyword>
<dbReference type="NCBIfam" id="TIGR00873">
    <property type="entry name" value="gnd"/>
    <property type="match status" value="1"/>
</dbReference>
<dbReference type="InterPro" id="IPR008927">
    <property type="entry name" value="6-PGluconate_DH-like_C_sf"/>
</dbReference>
<evidence type="ECO:0000256" key="13">
    <source>
        <dbReference type="PIRSR" id="PIRSR000109-1"/>
    </source>
</evidence>
<dbReference type="InterPro" id="IPR006184">
    <property type="entry name" value="6PGdom_BS"/>
</dbReference>
<comment type="pathway">
    <text evidence="2 12 15">Carbohydrate degradation; pentose phosphate pathway; D-ribulose 5-phosphate from D-glucose 6-phosphate (oxidative stage): step 3/3.</text>
</comment>
<accession>A0A1W6NXK1</accession>
<evidence type="ECO:0000256" key="4">
    <source>
        <dbReference type="ARBA" id="ARBA00011738"/>
    </source>
</evidence>
<feature type="binding site" description="in other chain" evidence="14">
    <location>
        <position position="195"/>
    </location>
    <ligand>
        <name>substrate</name>
        <note>ligand shared between dimeric partners</note>
    </ligand>
</feature>
<dbReference type="PRINTS" id="PR00076">
    <property type="entry name" value="6PGDHDRGNASE"/>
</dbReference>
<dbReference type="FunFam" id="1.10.1040.10:FF:000032">
    <property type="entry name" value="6-phosphogluconate dehydrogenase, decarboxylating"/>
    <property type="match status" value="1"/>
</dbReference>
<dbReference type="GO" id="GO:0006098">
    <property type="term" value="P:pentose-phosphate shunt"/>
    <property type="evidence" value="ECO:0007669"/>
    <property type="project" value="UniProtKB-UniPathway"/>
</dbReference>
<comment type="subunit">
    <text evidence="4 12">Homodimer.</text>
</comment>
<dbReference type="KEGG" id="kro:BVG79_00623"/>
<feature type="binding site" description="in other chain" evidence="14">
    <location>
        <position position="107"/>
    </location>
    <ligand>
        <name>substrate</name>
        <note>ligand shared between dimeric partners</note>
    </ligand>
</feature>
<keyword evidence="18" id="KW-1185">Reference proteome</keyword>
<dbReference type="Gene3D" id="3.40.50.720">
    <property type="entry name" value="NAD(P)-binding Rossmann-like Domain"/>
    <property type="match status" value="1"/>
</dbReference>
<dbReference type="EC" id="1.1.1.44" evidence="5 12"/>
<comment type="function">
    <text evidence="1 12">Catalyzes the oxidative decarboxylation of 6-phosphogluconate to ribulose 5-phosphate and CO(2), with concomitant reduction of NADP to NADPH.</text>
</comment>
<dbReference type="GO" id="GO:0019521">
    <property type="term" value="P:D-gluconate metabolic process"/>
    <property type="evidence" value="ECO:0007669"/>
    <property type="project" value="UniProtKB-KW"/>
</dbReference>
<evidence type="ECO:0000256" key="8">
    <source>
        <dbReference type="ARBA" id="ARBA00023002"/>
    </source>
</evidence>
<gene>
    <name evidence="17" type="primary">gntZ</name>
    <name evidence="17" type="ORF">BVG79_00623</name>
</gene>
<evidence type="ECO:0000313" key="17">
    <source>
        <dbReference type="EMBL" id="ARO13975.1"/>
    </source>
</evidence>
<evidence type="ECO:0000256" key="11">
    <source>
        <dbReference type="ARBA" id="ARBA00048640"/>
    </source>
</evidence>
<evidence type="ECO:0000259" key="16">
    <source>
        <dbReference type="SMART" id="SM01350"/>
    </source>
</evidence>
<evidence type="ECO:0000256" key="2">
    <source>
        <dbReference type="ARBA" id="ARBA00004874"/>
    </source>
</evidence>
<evidence type="ECO:0000256" key="9">
    <source>
        <dbReference type="ARBA" id="ARBA00023064"/>
    </source>
</evidence>
<feature type="domain" description="6-phosphogluconate dehydrogenase C-terminal" evidence="16">
    <location>
        <begin position="183"/>
        <end position="474"/>
    </location>
</feature>
<evidence type="ECO:0000313" key="18">
    <source>
        <dbReference type="Proteomes" id="UP000242447"/>
    </source>
</evidence>
<protein>
    <recommendedName>
        <fullName evidence="6 12">6-phosphogluconate dehydrogenase, decarboxylating</fullName>
        <ecNumber evidence="5 12">1.1.1.44</ecNumber>
    </recommendedName>
</protein>
<proteinExistence type="inferred from homology"/>
<evidence type="ECO:0000256" key="10">
    <source>
        <dbReference type="ARBA" id="ARBA00023126"/>
    </source>
</evidence>
<reference evidence="17 18" key="1">
    <citation type="submission" date="2017-02" db="EMBL/GenBank/DDBJ databases">
        <title>Ketogulonicigenium robustum SPU B003 Genome sequencing and assembly.</title>
        <authorList>
            <person name="Li Y."/>
            <person name="Liu L."/>
            <person name="Wang C."/>
            <person name="Zhang M."/>
            <person name="Zhang T."/>
            <person name="Zhang Y."/>
        </authorList>
    </citation>
    <scope>NUCLEOTIDE SEQUENCE [LARGE SCALE GENOMIC DNA]</scope>
    <source>
        <strain evidence="17 18">SPU_B003</strain>
    </source>
</reference>
<sequence length="476" mass="50605">MQTKKADLGVLGLGVMGAMLALNFADNGGFDVGLYNRTHEKATRLKAENPDLAERLHPSETLQDFVASLATPRVIVLMLSAGSAVDEQLAQLQPLLEDGDIIIDAGNADFNDTRRRNALYDGTGLHFVGMGVSGGESGARHGPSIMVGGSAEAFKRLKPLLEPIAAKYDGSPCIDWLGTDGAGHFVKTIHNGIEYADMQMIAEIYAILRDGSGLPAGQIGDVFADWNTRGLSSYLVEITATVLKEVDTETGKPLVDLIVDEAGQKGTGRWSVIEAQKLGIGATALEAAVAARCISSARHLRLAAAEVYGDLGIDAAIFGTAPADIAELESALETAKIVAYAQGYTVLAAASEEFGWNLPMGEIARIWRAGCIIRSVLLQDIMQAYEGGASVQNLLLVPAFAERVKLGQVALRKVVAKAAAAGVPVPALSSALAYFDDLRRGRGAANLIQGQRDFFGAHTFRRLDREGVFHHIWPEA</sequence>
<evidence type="ECO:0000256" key="6">
    <source>
        <dbReference type="ARBA" id="ARBA00018193"/>
    </source>
</evidence>
<dbReference type="UniPathway" id="UPA00115">
    <property type="reaction ID" value="UER00410"/>
</dbReference>
<dbReference type="Pfam" id="PF00393">
    <property type="entry name" value="6PGD"/>
    <property type="match status" value="1"/>
</dbReference>
<dbReference type="AlphaFoldDB" id="A0A1W6NXK1"/>
<dbReference type="InterPro" id="IPR006115">
    <property type="entry name" value="6PGDH_NADP-bd"/>
</dbReference>
<keyword evidence="9 15" id="KW-0311">Gluconate utilization</keyword>
<evidence type="ECO:0000256" key="3">
    <source>
        <dbReference type="ARBA" id="ARBA00008419"/>
    </source>
</evidence>
<dbReference type="NCBIfam" id="NF006765">
    <property type="entry name" value="PRK09287.1"/>
    <property type="match status" value="1"/>
</dbReference>
<evidence type="ECO:0000256" key="5">
    <source>
        <dbReference type="ARBA" id="ARBA00013011"/>
    </source>
</evidence>
<keyword evidence="10 12" id="KW-0570">Pentose shunt</keyword>
<feature type="active site" description="Proton acceptor" evidence="13">
    <location>
        <position position="187"/>
    </location>
</feature>
<dbReference type="InterPro" id="IPR006113">
    <property type="entry name" value="6PGDH_Gnd/GntZ"/>
</dbReference>
<dbReference type="Gene3D" id="1.20.5.320">
    <property type="entry name" value="6-Phosphogluconate Dehydrogenase, domain 3"/>
    <property type="match status" value="1"/>
</dbReference>
<dbReference type="InterPro" id="IPR006114">
    <property type="entry name" value="6PGDH_C"/>
</dbReference>
<dbReference type="Gene3D" id="1.10.1040.10">
    <property type="entry name" value="N-(1-d-carboxylethyl)-l-norvaline Dehydrogenase, domain 2"/>
    <property type="match status" value="1"/>
</dbReference>
<dbReference type="Proteomes" id="UP000242447">
    <property type="component" value="Chromosome"/>
</dbReference>
<dbReference type="EMBL" id="CP019937">
    <property type="protein sequence ID" value="ARO13975.1"/>
    <property type="molecule type" value="Genomic_DNA"/>
</dbReference>
<dbReference type="RefSeq" id="WP_085785597.1">
    <property type="nucleotide sequence ID" value="NZ_CP019937.1"/>
</dbReference>
<feature type="binding site" description="in other chain" evidence="14">
    <location>
        <position position="265"/>
    </location>
    <ligand>
        <name>substrate</name>
        <note>ligand shared between dimeric partners</note>
    </ligand>
</feature>
<evidence type="ECO:0000256" key="1">
    <source>
        <dbReference type="ARBA" id="ARBA00002526"/>
    </source>
</evidence>
<dbReference type="PROSITE" id="PS00461">
    <property type="entry name" value="6PGD"/>
    <property type="match status" value="1"/>
</dbReference>
<dbReference type="PANTHER" id="PTHR11811">
    <property type="entry name" value="6-PHOSPHOGLUCONATE DEHYDROGENASE"/>
    <property type="match status" value="1"/>
</dbReference>
<feature type="binding site" evidence="14">
    <location>
        <position position="452"/>
    </location>
    <ligand>
        <name>substrate</name>
        <note>ligand shared between dimeric partners</note>
    </ligand>
</feature>
<dbReference type="OrthoDB" id="9804542at2"/>
<dbReference type="InterPro" id="IPR036291">
    <property type="entry name" value="NAD(P)-bd_dom_sf"/>
</dbReference>